<feature type="region of interest" description="Disordered" evidence="5">
    <location>
        <begin position="458"/>
        <end position="484"/>
    </location>
</feature>
<dbReference type="AlphaFoldDB" id="E5BAY3"/>
<gene>
    <name evidence="7" type="primary">fhaB</name>
    <name evidence="7" type="ORF">EAIL5_3825</name>
</gene>
<feature type="domain" description="VENN motif-containing" evidence="6">
    <location>
        <begin position="244"/>
        <end position="293"/>
    </location>
</feature>
<dbReference type="EMBL" id="FR719208">
    <property type="protein sequence ID" value="CBX82644.1"/>
    <property type="molecule type" value="Genomic_DNA"/>
</dbReference>
<protein>
    <submittedName>
        <fullName evidence="7">Laminin subunit beta-2 S-laminin; Laminin chain B3; Flags:</fullName>
    </submittedName>
</protein>
<reference evidence="7" key="1">
    <citation type="journal article" date="2011" name="J. Bacteriol.">
        <title>Genome Sequence of an Erwinia amylovora Strain with Pathogenicity Restricted to Rubus Plants.</title>
        <authorList>
            <person name="Powney R."/>
            <person name="Smits T.H."/>
            <person name="Sawbridge T."/>
            <person name="Frey B."/>
            <person name="Blom J."/>
            <person name="Frey J.E."/>
            <person name="Plummer K.M."/>
            <person name="Beer S.V."/>
            <person name="Luck J."/>
            <person name="Duffy B."/>
            <person name="Rodoni B."/>
        </authorList>
    </citation>
    <scope>NUCLEOTIDE SEQUENCE</scope>
    <source>
        <strain evidence="7">ATCC BAA-2158</strain>
    </source>
</reference>
<dbReference type="GO" id="GO:0090729">
    <property type="term" value="F:toxin activity"/>
    <property type="evidence" value="ECO:0007669"/>
    <property type="project" value="UniProtKB-KW"/>
</dbReference>
<dbReference type="Pfam" id="PF04829">
    <property type="entry name" value="PT-VENN"/>
    <property type="match status" value="1"/>
</dbReference>
<keyword evidence="3" id="KW-1266">Target cell cytoplasm</keyword>
<evidence type="ECO:0000259" key="6">
    <source>
        <dbReference type="Pfam" id="PF04829"/>
    </source>
</evidence>
<evidence type="ECO:0000256" key="5">
    <source>
        <dbReference type="SAM" id="MobiDB-lite"/>
    </source>
</evidence>
<accession>E5BAY3</accession>
<organism evidence="7">
    <name type="scientific">Erwinia amylovora ATCC BAA-2158</name>
    <dbReference type="NCBI Taxonomy" id="889211"/>
    <lineage>
        <taxon>Bacteria</taxon>
        <taxon>Pseudomonadati</taxon>
        <taxon>Pseudomonadota</taxon>
        <taxon>Gammaproteobacteria</taxon>
        <taxon>Enterobacterales</taxon>
        <taxon>Erwiniaceae</taxon>
        <taxon>Erwinia</taxon>
    </lineage>
</organism>
<keyword evidence="2" id="KW-0800">Toxin</keyword>
<keyword evidence="4" id="KW-0843">Virulence</keyword>
<evidence type="ECO:0000256" key="1">
    <source>
        <dbReference type="ARBA" id="ARBA00004219"/>
    </source>
</evidence>
<evidence type="ECO:0000256" key="3">
    <source>
        <dbReference type="ARBA" id="ARBA00022913"/>
    </source>
</evidence>
<evidence type="ECO:0000256" key="4">
    <source>
        <dbReference type="ARBA" id="ARBA00023026"/>
    </source>
</evidence>
<comment type="subcellular location">
    <subcellularLocation>
        <location evidence="1">Target cell</location>
        <location evidence="1">Target cell cytoplasm</location>
    </subcellularLocation>
</comment>
<evidence type="ECO:0000256" key="2">
    <source>
        <dbReference type="ARBA" id="ARBA00022656"/>
    </source>
</evidence>
<name>E5BAY3_ERWAM</name>
<evidence type="ECO:0000313" key="7">
    <source>
        <dbReference type="EMBL" id="CBX82644.1"/>
    </source>
</evidence>
<dbReference type="InterPro" id="IPR006914">
    <property type="entry name" value="VENN_dom"/>
</dbReference>
<sequence length="557" mass="57697">MVGVNGNGHDSSTTKAAVSDGSIIIRDASARRQDVAGLSRDVEHANQTLSPIFNKEKEQQRLQEAQKISEIALQAADIAATQGKIKATRAANDKIAGASQHDRDKALAELKKQDPSKQYSEADIENQVYQNFYHQALTESGFGTGGKVQQAIQAATAAVQGLAGGNIGAAIAGGAAPYLAEVIHKMTEDKTVPGGINVEANLMAHAVVGAVVAQASGHSALAGAAGATAGEFIAQQLYPGTDRNQLTEEQKQTVSTLGTLAAGLAGGLTGGSAADTVTGAQAGKNAVENNALSVAPNKSRAEEMSQCQGNKTCEGTVTEKYRKLSAEQQKSVVECTGARACVDKANEVSRLQADYASRTSELLEKARTTGGLSPAEQNELSVLQVTTVQLEADRNAAIHNALASGDSEEAKQLAINSLAQAAGTSAAGIAAGVGKAGNHSSGIKDNRLPIPETTVANNGFKIESNPKHTPGAPGSRPSAGVEPKNSLSLFENSIATKDPKIRLSIDNDGNIHRFFNTSKDGSGTYHWSGSTGDGKNALGNRELGSFNKEIKELKGKK</sequence>
<proteinExistence type="predicted"/>